<dbReference type="InterPro" id="IPR000185">
    <property type="entry name" value="SecA"/>
</dbReference>
<dbReference type="InterPro" id="IPR044722">
    <property type="entry name" value="SecA_SF2_C"/>
</dbReference>
<evidence type="ECO:0000256" key="12">
    <source>
        <dbReference type="ARBA" id="ARBA00023010"/>
    </source>
</evidence>
<comment type="catalytic activity">
    <reaction evidence="14 15">
        <text>ATP + H2O + cellular proteinSide 1 = ADP + phosphate + cellular proteinSide 2.</text>
        <dbReference type="EC" id="7.4.2.8"/>
    </reaction>
</comment>
<dbReference type="SUPFAM" id="SSF81767">
    <property type="entry name" value="Pre-protein crosslinking domain of SecA"/>
    <property type="match status" value="1"/>
</dbReference>
<comment type="subcellular location">
    <subcellularLocation>
        <location evidence="15">Cell membrane</location>
        <topology evidence="15">Peripheral membrane protein</topology>
        <orientation evidence="15">Cytoplasmic side</orientation>
    </subcellularLocation>
    <subcellularLocation>
        <location evidence="15">Cytoplasm</location>
    </subcellularLocation>
    <text evidence="15">Distribution is 50-50.</text>
</comment>
<keyword evidence="22" id="KW-1185">Reference proteome</keyword>
<keyword evidence="12 15" id="KW-0811">Translocation</keyword>
<evidence type="ECO:0000256" key="5">
    <source>
        <dbReference type="ARBA" id="ARBA00022490"/>
    </source>
</evidence>
<keyword evidence="6" id="KW-0479">Metal-binding</keyword>
<keyword evidence="4 15" id="KW-1003">Cell membrane</keyword>
<dbReference type="GO" id="GO:0031522">
    <property type="term" value="C:cell envelope Sec protein transport complex"/>
    <property type="evidence" value="ECO:0007669"/>
    <property type="project" value="TreeGrafter"/>
</dbReference>
<dbReference type="GO" id="GO:0017038">
    <property type="term" value="P:protein import"/>
    <property type="evidence" value="ECO:0007669"/>
    <property type="project" value="InterPro"/>
</dbReference>
<dbReference type="PANTHER" id="PTHR30612:SF0">
    <property type="entry name" value="CHLOROPLAST PROTEIN-TRANSPORTING ATPASE"/>
    <property type="match status" value="1"/>
</dbReference>
<evidence type="ECO:0000259" key="18">
    <source>
        <dbReference type="PROSITE" id="PS51192"/>
    </source>
</evidence>
<feature type="binding site" evidence="15">
    <location>
        <begin position="104"/>
        <end position="108"/>
    </location>
    <ligand>
        <name>ATP</name>
        <dbReference type="ChEBI" id="CHEBI:30616"/>
    </ligand>
</feature>
<protein>
    <recommendedName>
        <fullName evidence="15 16">Protein translocase subunit SecA</fullName>
        <ecNumber evidence="15">7.4.2.8</ecNumber>
    </recommendedName>
</protein>
<evidence type="ECO:0000313" key="22">
    <source>
        <dbReference type="Proteomes" id="UP000000378"/>
    </source>
</evidence>
<dbReference type="GO" id="GO:0043952">
    <property type="term" value="P:protein transport by the Sec complex"/>
    <property type="evidence" value="ECO:0007669"/>
    <property type="project" value="TreeGrafter"/>
</dbReference>
<dbReference type="InterPro" id="IPR001650">
    <property type="entry name" value="Helicase_C-like"/>
</dbReference>
<evidence type="ECO:0000256" key="16">
    <source>
        <dbReference type="RuleBase" id="RU003874"/>
    </source>
</evidence>
<dbReference type="PROSITE" id="PS51196">
    <property type="entry name" value="SECA_MOTOR_DEAD"/>
    <property type="match status" value="1"/>
</dbReference>
<evidence type="ECO:0000256" key="13">
    <source>
        <dbReference type="ARBA" id="ARBA00023136"/>
    </source>
</evidence>
<organism evidence="21 22">
    <name type="scientific">Syntrophothermus lipocalidus (strain DSM 12680 / TGB-C1)</name>
    <dbReference type="NCBI Taxonomy" id="643648"/>
    <lineage>
        <taxon>Bacteria</taxon>
        <taxon>Bacillati</taxon>
        <taxon>Bacillota</taxon>
        <taxon>Clostridia</taxon>
        <taxon>Eubacteriales</taxon>
        <taxon>Syntrophomonadaceae</taxon>
        <taxon>Syntrophothermus</taxon>
    </lineage>
</organism>
<feature type="compositionally biased region" description="Basic and acidic residues" evidence="17">
    <location>
        <begin position="788"/>
        <end position="800"/>
    </location>
</feature>
<keyword evidence="8" id="KW-0862">Zinc</keyword>
<dbReference type="PANTHER" id="PTHR30612">
    <property type="entry name" value="SECA INNER MEMBRANE COMPONENT OF SEC PROTEIN SECRETION SYSTEM"/>
    <property type="match status" value="1"/>
</dbReference>
<keyword evidence="11 15" id="KW-1278">Translocase</keyword>
<dbReference type="GO" id="GO:0065002">
    <property type="term" value="P:intracellular protein transmembrane transport"/>
    <property type="evidence" value="ECO:0007669"/>
    <property type="project" value="UniProtKB-UniRule"/>
</dbReference>
<dbReference type="GO" id="GO:0005524">
    <property type="term" value="F:ATP binding"/>
    <property type="evidence" value="ECO:0007669"/>
    <property type="project" value="UniProtKB-UniRule"/>
</dbReference>
<feature type="domain" description="SecA family profile" evidence="20">
    <location>
        <begin position="2"/>
        <end position="571"/>
    </location>
</feature>
<reference evidence="22" key="1">
    <citation type="journal article" date="2010" name="Stand. Genomic Sci.">
        <title>Complete genome sequence of Syntrophothermus lipocalidus type strain (TGB-C1T).</title>
        <authorList>
            <consortium name="US DOE Joint Genome Institute (JGI-PGF)"/>
            <person name="Djao O."/>
            <person name="Zhang X."/>
            <person name="Lucas S."/>
            <person name="Lapidus A."/>
            <person name="Glavina Del Rio T."/>
            <person name="Nolan M."/>
            <person name="Tice H."/>
            <person name="Cheng J."/>
            <person name="Han C."/>
            <person name="Tapia R."/>
            <person name="Goodwin L."/>
            <person name="Pitluck S."/>
            <person name="Liolios K."/>
            <person name="Ivanova N."/>
            <person name="Mavromatis K."/>
            <person name="Mikhailova N."/>
            <person name="Ovchinnikova G."/>
            <person name="Pati A."/>
            <person name="Brambilla E."/>
            <person name="Chen A."/>
            <person name="Palaniappan K."/>
            <person name="Land M."/>
            <person name="Hauser L."/>
            <person name="Chang Y."/>
            <person name="Jeffries C."/>
            <person name="Rohde M."/>
            <person name="Sikorski J."/>
            <person name="Spring S."/>
            <person name="Goker M."/>
            <person name="Detter J."/>
            <person name="Woyke T."/>
            <person name="Bristow J."/>
            <person name="Eisen J."/>
            <person name="Markowitz V."/>
            <person name="Hugenholtz P."/>
            <person name="Kyrpides N."/>
            <person name="Klenk H."/>
        </authorList>
    </citation>
    <scope>NUCLEOTIDE SEQUENCE [LARGE SCALE GENOMIC DNA]</scope>
    <source>
        <strain evidence="22">DSM 12680 / TGB-C1</strain>
    </source>
</reference>
<dbReference type="OrthoDB" id="9805579at2"/>
<keyword evidence="5 15" id="KW-0963">Cytoplasm</keyword>
<evidence type="ECO:0000259" key="19">
    <source>
        <dbReference type="PROSITE" id="PS51194"/>
    </source>
</evidence>
<dbReference type="GO" id="GO:0005829">
    <property type="term" value="C:cytosol"/>
    <property type="evidence" value="ECO:0007669"/>
    <property type="project" value="TreeGrafter"/>
</dbReference>
<comment type="function">
    <text evidence="15">Part of the Sec protein translocase complex. Interacts with the SecYEG preprotein conducting channel. Has a central role in coupling the hydrolysis of ATP to the transfer of proteins into and across the cell membrane, serving as an ATP-driven molecular motor driving the stepwise translocation of polypeptide chains across the membrane.</text>
</comment>
<dbReference type="GO" id="GO:0005886">
    <property type="term" value="C:plasma membrane"/>
    <property type="evidence" value="ECO:0007669"/>
    <property type="project" value="UniProtKB-SubCell"/>
</dbReference>
<keyword evidence="7 15" id="KW-0547">Nucleotide-binding</keyword>
<dbReference type="GO" id="GO:0006605">
    <property type="term" value="P:protein targeting"/>
    <property type="evidence" value="ECO:0007669"/>
    <property type="project" value="UniProtKB-UniRule"/>
</dbReference>
<dbReference type="SMART" id="SM00957">
    <property type="entry name" value="SecA_DEAD"/>
    <property type="match status" value="1"/>
</dbReference>
<dbReference type="PROSITE" id="PS51194">
    <property type="entry name" value="HELICASE_CTER"/>
    <property type="match status" value="1"/>
</dbReference>
<dbReference type="KEGG" id="slp:Slip_1878"/>
<dbReference type="PROSITE" id="PS01312">
    <property type="entry name" value="SECA"/>
    <property type="match status" value="1"/>
</dbReference>
<dbReference type="FunFam" id="3.40.50.300:FF:000334">
    <property type="entry name" value="Protein translocase subunit SecA"/>
    <property type="match status" value="1"/>
</dbReference>
<dbReference type="RefSeq" id="WP_013176034.1">
    <property type="nucleotide sequence ID" value="NC_014220.1"/>
</dbReference>
<dbReference type="Proteomes" id="UP000000378">
    <property type="component" value="Chromosome"/>
</dbReference>
<dbReference type="PROSITE" id="PS51192">
    <property type="entry name" value="HELICASE_ATP_BIND_1"/>
    <property type="match status" value="1"/>
</dbReference>
<dbReference type="InterPro" id="IPR004027">
    <property type="entry name" value="SEC_C_motif"/>
</dbReference>
<evidence type="ECO:0000256" key="15">
    <source>
        <dbReference type="HAMAP-Rule" id="MF_01382"/>
    </source>
</evidence>
<dbReference type="Pfam" id="PF21090">
    <property type="entry name" value="P-loop_SecA"/>
    <property type="match status" value="1"/>
</dbReference>
<keyword evidence="9 15" id="KW-0067">ATP-binding</keyword>
<evidence type="ECO:0000256" key="3">
    <source>
        <dbReference type="ARBA" id="ARBA00022448"/>
    </source>
</evidence>
<dbReference type="NCBIfam" id="NF006630">
    <property type="entry name" value="PRK09200.1"/>
    <property type="match status" value="1"/>
</dbReference>
<dbReference type="CDD" id="cd18803">
    <property type="entry name" value="SF2_C_secA"/>
    <property type="match status" value="1"/>
</dbReference>
<dbReference type="NCBIfam" id="NF009538">
    <property type="entry name" value="PRK12904.1"/>
    <property type="match status" value="1"/>
</dbReference>
<dbReference type="InterPro" id="IPR020937">
    <property type="entry name" value="SecA_CS"/>
</dbReference>
<keyword evidence="3 15" id="KW-0813">Transport</keyword>
<feature type="region of interest" description="Disordered" evidence="17">
    <location>
        <begin position="788"/>
        <end position="821"/>
    </location>
</feature>
<dbReference type="InterPro" id="IPR011130">
    <property type="entry name" value="SecA_preprotein_X-link_dom"/>
</dbReference>
<dbReference type="SUPFAM" id="SSF52540">
    <property type="entry name" value="P-loop containing nucleoside triphosphate hydrolases"/>
    <property type="match status" value="2"/>
</dbReference>
<dbReference type="NCBIfam" id="TIGR00963">
    <property type="entry name" value="secA"/>
    <property type="match status" value="1"/>
</dbReference>
<dbReference type="STRING" id="643648.Slip_1878"/>
<evidence type="ECO:0000256" key="8">
    <source>
        <dbReference type="ARBA" id="ARBA00022833"/>
    </source>
</evidence>
<evidence type="ECO:0000256" key="14">
    <source>
        <dbReference type="ARBA" id="ARBA00034006"/>
    </source>
</evidence>
<feature type="domain" description="Helicase ATP-binding" evidence="18">
    <location>
        <begin position="88"/>
        <end position="246"/>
    </location>
</feature>
<comment type="similarity">
    <text evidence="2 15 16">Belongs to the SecA family.</text>
</comment>
<dbReference type="GO" id="GO:0046872">
    <property type="term" value="F:metal ion binding"/>
    <property type="evidence" value="ECO:0007669"/>
    <property type="project" value="UniProtKB-KW"/>
</dbReference>
<dbReference type="FunFam" id="1.10.3060.10:FF:000002">
    <property type="entry name" value="Preprotein translocase subunit SecA"/>
    <property type="match status" value="1"/>
</dbReference>
<dbReference type="InterPro" id="IPR011115">
    <property type="entry name" value="SecA_DEAD"/>
</dbReference>
<accession>D7CPJ7</accession>
<dbReference type="Pfam" id="PF07516">
    <property type="entry name" value="SecA_SW"/>
    <property type="match status" value="1"/>
</dbReference>
<dbReference type="InterPro" id="IPR014001">
    <property type="entry name" value="Helicase_ATP-bd"/>
</dbReference>
<evidence type="ECO:0000256" key="7">
    <source>
        <dbReference type="ARBA" id="ARBA00022741"/>
    </source>
</evidence>
<dbReference type="InterPro" id="IPR036670">
    <property type="entry name" value="SecA_X-link_sf"/>
</dbReference>
<sequence>MVLGFLKKVLDANEREVKRLWHIVEEVNSLEPQVQALSDEGLAAKTLDFKRRLENGDTLDDILPEAFAVVREASRRTLGMRHFDVQILGGIVLHQGRIAEMKTGEGKTLVATLPAYLNALTGRGVHIVTVNDYLASRDAEWMGPIYRSLGLSVGLVVHGLNHEEKQRAYQADVTYGTNNEFGFDYLRDNMVTTPEHKVQRERYYAIVDEVDSILIDEARTPLIISGEADKPTDLYYKIAKFVPRLKPEVDYKVDEKAHLVTLTDEGVAKVEKYFGIENLGDDRYMELAHHVNQGLKAHALMKRDRDYVVKDGKVIIVDEFTGRLMFGRRYSDGLHQAIEAKEGVKIERESQTLATITFQNYFRLYEKLAGMTGTAATEEEEFRKIYGMDVVVIPTHKPMIRVDLPDFIYRTEEGKFQAVVEDIVERYRKGQPVLVGTISIEKSERLSSMLSRRGVPHQVLNAKHHEKEAQIIARAGQKGTVTIATNMAGRGTDIVLGEGVAELGGLYVLGTERHEARRIDNQLRGRSGRQGDPGESRFYVSLEDDLMRLFGSESIEGLMDRLGMDDSVPIENKLVSRAIENAQKKVESRNFEIRKHVLEYDDVINQQREVIYAERDKVLYGEDLTETVISMMEDVAELIVDRFAGEEKYADGWDLAGLFNYVERNYIPEPDFGPEEFKGMTRDDVVSFLKEKGRLFYEKRRSEMGDETMQALQKVLLLRIIDDKWMDHIDAMDQLRHGIGLRAYGQRDPLVEYKFEAYNAFQDMVASIKEDVVRYVFRVKVVSQPRERVTVESREQEGGRKPVRSSKIGRNDPCPCGSGKKYKKCCGRGVG</sequence>
<feature type="binding site" evidence="15">
    <location>
        <position position="86"/>
    </location>
    <ligand>
        <name>ATP</name>
        <dbReference type="ChEBI" id="CHEBI:30616"/>
    </ligand>
</feature>
<dbReference type="Pfam" id="PF01043">
    <property type="entry name" value="SecA_PP_bind"/>
    <property type="match status" value="1"/>
</dbReference>
<comment type="subunit">
    <text evidence="15">Monomer and homodimer. Part of the essential Sec protein translocation apparatus which comprises SecA, SecYEG and auxiliary proteins SecDF. Other proteins may also be involved.</text>
</comment>
<dbReference type="SUPFAM" id="SSF81886">
    <property type="entry name" value="Helical scaffold and wing domains of SecA"/>
    <property type="match status" value="1"/>
</dbReference>
<proteinExistence type="inferred from homology"/>
<dbReference type="Gene3D" id="3.90.1440.10">
    <property type="entry name" value="SecA, preprotein cross-linking domain"/>
    <property type="match status" value="1"/>
</dbReference>
<dbReference type="FunFam" id="3.90.1440.10:FF:000001">
    <property type="entry name" value="Preprotein translocase subunit SecA"/>
    <property type="match status" value="1"/>
</dbReference>
<evidence type="ECO:0000256" key="2">
    <source>
        <dbReference type="ARBA" id="ARBA00007650"/>
    </source>
</evidence>
<evidence type="ECO:0000256" key="6">
    <source>
        <dbReference type="ARBA" id="ARBA00022723"/>
    </source>
</evidence>
<reference evidence="21 22" key="2">
    <citation type="journal article" date="2010" name="Stand. Genomic Sci.">
        <title>Complete genome sequence of Syntrophothermus lipocalidus type strain (TGB-C1).</title>
        <authorList>
            <person name="Djao O.D."/>
            <person name="Zhang X."/>
            <person name="Lucas S."/>
            <person name="Lapidus A."/>
            <person name="Del Rio T.G."/>
            <person name="Nolan M."/>
            <person name="Tice H."/>
            <person name="Cheng J.F."/>
            <person name="Han C."/>
            <person name="Tapia R."/>
            <person name="Goodwin L."/>
            <person name="Pitluck S."/>
            <person name="Liolios K."/>
            <person name="Ivanova N."/>
            <person name="Mavromatis K."/>
            <person name="Mikhailova N."/>
            <person name="Ovchinnikova G."/>
            <person name="Pati A."/>
            <person name="Brambilla E."/>
            <person name="Chen A."/>
            <person name="Palaniappan K."/>
            <person name="Land M."/>
            <person name="Hauser L."/>
            <person name="Chang Y.J."/>
            <person name="Jeffries C.D."/>
            <person name="Rohde M."/>
            <person name="Sikorski J."/>
            <person name="Spring S."/>
            <person name="Goker M."/>
            <person name="Detter J.C."/>
            <person name="Woyke T."/>
            <person name="Bristow J."/>
            <person name="Eisen J.A."/>
            <person name="Markowitz V."/>
            <person name="Hugenholtz P."/>
            <person name="Kyrpides N.C."/>
            <person name="Klenk H.P."/>
        </authorList>
    </citation>
    <scope>NUCLEOTIDE SEQUENCE [LARGE SCALE GENOMIC DNA]</scope>
    <source>
        <strain evidence="22">DSM 12680 / TGB-C1</strain>
    </source>
</reference>
<evidence type="ECO:0000256" key="4">
    <source>
        <dbReference type="ARBA" id="ARBA00022475"/>
    </source>
</evidence>
<dbReference type="Pfam" id="PF02810">
    <property type="entry name" value="SEC-C"/>
    <property type="match status" value="1"/>
</dbReference>
<dbReference type="InterPro" id="IPR014018">
    <property type="entry name" value="SecA_motor_DEAD"/>
</dbReference>
<dbReference type="AlphaFoldDB" id="D7CPJ7"/>
<name>D7CPJ7_SYNLT</name>
<keyword evidence="13 15" id="KW-0472">Membrane</keyword>
<dbReference type="EMBL" id="CP002048">
    <property type="protein sequence ID" value="ADI02632.1"/>
    <property type="molecule type" value="Genomic_DNA"/>
</dbReference>
<dbReference type="EC" id="7.4.2.8" evidence="15"/>
<dbReference type="FunFam" id="3.40.50.300:FF:000429">
    <property type="entry name" value="Preprotein translocase subunit SecA"/>
    <property type="match status" value="1"/>
</dbReference>
<dbReference type="InterPro" id="IPR027417">
    <property type="entry name" value="P-loop_NTPase"/>
</dbReference>
<dbReference type="SMART" id="SM00958">
    <property type="entry name" value="SecA_PP_bind"/>
    <property type="match status" value="1"/>
</dbReference>
<dbReference type="InterPro" id="IPR011116">
    <property type="entry name" value="SecA_Wing/Scaffold"/>
</dbReference>
<evidence type="ECO:0000256" key="10">
    <source>
        <dbReference type="ARBA" id="ARBA00022927"/>
    </source>
</evidence>
<feature type="binding site" evidence="15">
    <location>
        <position position="493"/>
    </location>
    <ligand>
        <name>ATP</name>
        <dbReference type="ChEBI" id="CHEBI:30616"/>
    </ligand>
</feature>
<dbReference type="CDD" id="cd17928">
    <property type="entry name" value="DEXDc_SecA"/>
    <property type="match status" value="1"/>
</dbReference>
<gene>
    <name evidence="15" type="primary">secA</name>
    <name evidence="21" type="ordered locus">Slip_1878</name>
</gene>
<comment type="cofactor">
    <cofactor evidence="1">
        <name>Zn(2+)</name>
        <dbReference type="ChEBI" id="CHEBI:29105"/>
    </cofactor>
</comment>
<evidence type="ECO:0000259" key="20">
    <source>
        <dbReference type="PROSITE" id="PS51196"/>
    </source>
</evidence>
<evidence type="ECO:0000256" key="17">
    <source>
        <dbReference type="SAM" id="MobiDB-lite"/>
    </source>
</evidence>
<evidence type="ECO:0000256" key="11">
    <source>
        <dbReference type="ARBA" id="ARBA00022967"/>
    </source>
</evidence>
<dbReference type="HOGENOM" id="CLU_005314_3_0_9"/>
<dbReference type="Gene3D" id="3.40.50.300">
    <property type="entry name" value="P-loop containing nucleotide triphosphate hydrolases"/>
    <property type="match status" value="3"/>
</dbReference>
<dbReference type="Gene3D" id="1.10.3060.10">
    <property type="entry name" value="Helical scaffold and wing domains of SecA"/>
    <property type="match status" value="1"/>
</dbReference>
<feature type="domain" description="Helicase C-terminal" evidence="19">
    <location>
        <begin position="419"/>
        <end position="576"/>
    </location>
</feature>
<evidence type="ECO:0000256" key="1">
    <source>
        <dbReference type="ARBA" id="ARBA00001947"/>
    </source>
</evidence>
<evidence type="ECO:0000313" key="21">
    <source>
        <dbReference type="EMBL" id="ADI02632.1"/>
    </source>
</evidence>
<dbReference type="InterPro" id="IPR036266">
    <property type="entry name" value="SecA_Wing/Scaffold_sf"/>
</dbReference>
<dbReference type="Pfam" id="PF07517">
    <property type="entry name" value="SecA_DEAD"/>
    <property type="match status" value="1"/>
</dbReference>
<dbReference type="eggNOG" id="COG0653">
    <property type="taxonomic scope" value="Bacteria"/>
</dbReference>
<evidence type="ECO:0000256" key="9">
    <source>
        <dbReference type="ARBA" id="ARBA00022840"/>
    </source>
</evidence>
<dbReference type="HAMAP" id="MF_01382">
    <property type="entry name" value="SecA"/>
    <property type="match status" value="1"/>
</dbReference>
<keyword evidence="10 15" id="KW-0653">Protein transport</keyword>
<dbReference type="PRINTS" id="PR00906">
    <property type="entry name" value="SECA"/>
</dbReference>
<dbReference type="GO" id="GO:0008564">
    <property type="term" value="F:protein-exporting ATPase activity"/>
    <property type="evidence" value="ECO:0007669"/>
    <property type="project" value="UniProtKB-EC"/>
</dbReference>